<reference evidence="3 4" key="1">
    <citation type="submission" date="2014-11" db="EMBL/GenBank/DDBJ databases">
        <title>Draft genome sequence of Kirrobacter mercurialis.</title>
        <authorList>
            <person name="Coil D.A."/>
            <person name="Eisen J.A."/>
        </authorList>
    </citation>
    <scope>NUCLEOTIDE SEQUENCE [LARGE SCALE GENOMIC DNA]</scope>
    <source>
        <strain evidence="3 4">Coronado</strain>
    </source>
</reference>
<dbReference type="Gene3D" id="3.40.30.10">
    <property type="entry name" value="Glutaredoxin"/>
    <property type="match status" value="1"/>
</dbReference>
<dbReference type="Gene3D" id="1.10.40.110">
    <property type="match status" value="1"/>
</dbReference>
<gene>
    <name evidence="3" type="ORF">PK98_01665</name>
</gene>
<dbReference type="InterPro" id="IPR012336">
    <property type="entry name" value="Thioredoxin-like_fold"/>
</dbReference>
<organism evidence="3 4">
    <name type="scientific">Croceibacterium mercuriale</name>
    <dbReference type="NCBI Taxonomy" id="1572751"/>
    <lineage>
        <taxon>Bacteria</taxon>
        <taxon>Pseudomonadati</taxon>
        <taxon>Pseudomonadota</taxon>
        <taxon>Alphaproteobacteria</taxon>
        <taxon>Sphingomonadales</taxon>
        <taxon>Erythrobacteraceae</taxon>
        <taxon>Croceibacterium</taxon>
    </lineage>
</organism>
<dbReference type="GO" id="GO:0016853">
    <property type="term" value="F:isomerase activity"/>
    <property type="evidence" value="ECO:0007669"/>
    <property type="project" value="UniProtKB-KW"/>
</dbReference>
<dbReference type="EMBL" id="JTDN01000001">
    <property type="protein sequence ID" value="KHL25439.1"/>
    <property type="molecule type" value="Genomic_DNA"/>
</dbReference>
<evidence type="ECO:0000313" key="4">
    <source>
        <dbReference type="Proteomes" id="UP000030988"/>
    </source>
</evidence>
<evidence type="ECO:0000256" key="1">
    <source>
        <dbReference type="SAM" id="SignalP"/>
    </source>
</evidence>
<keyword evidence="3" id="KW-0413">Isomerase</keyword>
<evidence type="ECO:0000313" key="3">
    <source>
        <dbReference type="EMBL" id="KHL25439.1"/>
    </source>
</evidence>
<comment type="caution">
    <text evidence="3">The sequence shown here is derived from an EMBL/GenBank/DDBJ whole genome shotgun (WGS) entry which is preliminary data.</text>
</comment>
<keyword evidence="1" id="KW-0732">Signal</keyword>
<sequence length="248" mass="25619">MIAARHLALLAPVALALTACGSNEGDTPAALPSGEAIAAAPAPAGQSWTETAAATPEGGFVVGNPNAPLKLVEYASHTCSHCADFAAEAAAPMDEYIASGRVSYELRNQIHDGLDLAIAVLVRCSGEPAAFHPLTKQAWASFAEIIQTAQANGPAVEAAMQSTGPQRLQRVAESAGLIDFFAARGIAREQALQCLGNEQVAQTIAQNSNEQSERLGVTGTPTFFLNGARVDGTSWEGVQAALQRAGAR</sequence>
<dbReference type="SUPFAM" id="SSF52833">
    <property type="entry name" value="Thioredoxin-like"/>
    <property type="match status" value="1"/>
</dbReference>
<dbReference type="Pfam" id="PF13462">
    <property type="entry name" value="Thioredoxin_4"/>
    <property type="match status" value="1"/>
</dbReference>
<protein>
    <submittedName>
        <fullName evidence="3">Protein-disulfide isomerase</fullName>
    </submittedName>
</protein>
<dbReference type="OrthoDB" id="8478320at2"/>
<dbReference type="AlphaFoldDB" id="A0A0B2BVH0"/>
<dbReference type="RefSeq" id="WP_039093802.1">
    <property type="nucleotide sequence ID" value="NZ_JTDN01000001.1"/>
</dbReference>
<dbReference type="InterPro" id="IPR036249">
    <property type="entry name" value="Thioredoxin-like_sf"/>
</dbReference>
<feature type="chain" id="PRO_5002068754" evidence="1">
    <location>
        <begin position="25"/>
        <end position="248"/>
    </location>
</feature>
<evidence type="ECO:0000259" key="2">
    <source>
        <dbReference type="Pfam" id="PF13462"/>
    </source>
</evidence>
<feature type="signal peptide" evidence="1">
    <location>
        <begin position="1"/>
        <end position="24"/>
    </location>
</feature>
<keyword evidence="4" id="KW-1185">Reference proteome</keyword>
<feature type="domain" description="Thioredoxin-like fold" evidence="2">
    <location>
        <begin position="57"/>
        <end position="243"/>
    </location>
</feature>
<proteinExistence type="predicted"/>
<dbReference type="Proteomes" id="UP000030988">
    <property type="component" value="Unassembled WGS sequence"/>
</dbReference>
<dbReference type="STRING" id="1572751.PK98_01665"/>
<dbReference type="PROSITE" id="PS51257">
    <property type="entry name" value="PROKAR_LIPOPROTEIN"/>
    <property type="match status" value="1"/>
</dbReference>
<accession>A0A0B2BVH0</accession>
<name>A0A0B2BVH0_9SPHN</name>